<evidence type="ECO:0000256" key="7">
    <source>
        <dbReference type="ARBA" id="ARBA00022764"/>
    </source>
</evidence>
<reference evidence="15 16" key="1">
    <citation type="submission" date="2021-02" db="EMBL/GenBank/DDBJ databases">
        <authorList>
            <person name="Lee D.-H."/>
        </authorList>
    </citation>
    <scope>NUCLEOTIDE SEQUENCE [LARGE SCALE GENOMIC DNA]</scope>
    <source>
        <strain evidence="15 16">UL073</strain>
    </source>
</reference>
<comment type="similarity">
    <text evidence="3">Belongs to the AlgX family.</text>
</comment>
<keyword evidence="6 12" id="KW-0732">Signal</keyword>
<protein>
    <recommendedName>
        <fullName evidence="4">Alginate biosynthesis protein AlgX</fullName>
    </recommendedName>
    <alternativeName>
        <fullName evidence="11">Probable alginate O-acetyltransferase AlgX</fullName>
    </alternativeName>
</protein>
<evidence type="ECO:0000256" key="11">
    <source>
        <dbReference type="ARBA" id="ARBA00032384"/>
    </source>
</evidence>
<feature type="domain" description="AlgX/AlgJ SGNH hydrolase-like" evidence="13">
    <location>
        <begin position="60"/>
        <end position="314"/>
    </location>
</feature>
<dbReference type="CDD" id="cd14487">
    <property type="entry name" value="AlgX_C"/>
    <property type="match status" value="1"/>
</dbReference>
<evidence type="ECO:0000256" key="2">
    <source>
        <dbReference type="ARBA" id="ARBA00005182"/>
    </source>
</evidence>
<evidence type="ECO:0000256" key="1">
    <source>
        <dbReference type="ARBA" id="ARBA00004418"/>
    </source>
</evidence>
<dbReference type="InterPro" id="IPR031811">
    <property type="entry name" value="ALGX/ALGJ_SGNH-like"/>
</dbReference>
<keyword evidence="16" id="KW-1185">Reference proteome</keyword>
<feature type="domain" description="Alginate biosynthesis protein AlgX C-terminal carbohydrate-binding module" evidence="14">
    <location>
        <begin position="335"/>
        <end position="454"/>
    </location>
</feature>
<evidence type="ECO:0000259" key="14">
    <source>
        <dbReference type="Pfam" id="PF16824"/>
    </source>
</evidence>
<evidence type="ECO:0000256" key="6">
    <source>
        <dbReference type="ARBA" id="ARBA00022729"/>
    </source>
</evidence>
<keyword evidence="7" id="KW-0574">Periplasm</keyword>
<keyword evidence="9" id="KW-1015">Disulfide bond</keyword>
<dbReference type="InterPro" id="IPR038639">
    <property type="entry name" value="AlgX_C_sf"/>
</dbReference>
<comment type="subcellular location">
    <subcellularLocation>
        <location evidence="1">Periplasm</location>
    </subcellularLocation>
</comment>
<feature type="chain" id="PRO_5045677430" description="Alginate biosynthesis protein AlgX" evidence="12">
    <location>
        <begin position="27"/>
        <end position="466"/>
    </location>
</feature>
<dbReference type="CDD" id="cd14441">
    <property type="entry name" value="AlgX_N"/>
    <property type="match status" value="1"/>
</dbReference>
<evidence type="ECO:0000313" key="15">
    <source>
        <dbReference type="EMBL" id="MBM7059426.1"/>
    </source>
</evidence>
<sequence length="466" mass="50686">MKTVHCASAWGLALGLGLSLTTAAQAAPEYRAEACCQLCPAAADANQYLAPGLATYRRLITAQDDWLFRSESDLRTRFGLDEQGYKQLKRLRNALKHAGVELMVIYPPSRGLLHADKLNPAERNVYDQAAARRDYLATLDHLRNLDIWVPNMTSLLDAPAGGSPYYFKGDVYWTPRGAERTAQLAADTARGIPALKSLPAQTFVSRPMGMVGRNGGLYRAAAQICGAGYPSQFVERYSTTLVSGETPQPSRVVLVGSGNSGVAFNFSGFLEQYLGTPVSNATLDGGGYEYSLLHYLASDSFRKAPPALLIWELDDTDALLQRNFYRQAIPAVADGCNGRPALLQNHAQLKAGANQVLFNGADGVHPIRGSDYRLDLQFDDPSVQQLTAVLTFMNGRQENLNLTQPANYRGTGRFQLELREDADWDELTFLSLEVQQPAGTASGLSARLCNAQSDAAPVRVAHAEAP</sequence>
<dbReference type="Pfam" id="PF16822">
    <property type="entry name" value="ALGX"/>
    <property type="match status" value="1"/>
</dbReference>
<dbReference type="RefSeq" id="WP_204914287.1">
    <property type="nucleotide sequence ID" value="NZ_JAFEUP010000001.1"/>
</dbReference>
<evidence type="ECO:0000259" key="13">
    <source>
        <dbReference type="Pfam" id="PF16822"/>
    </source>
</evidence>
<gene>
    <name evidence="15" type="ORF">JQX08_01780</name>
</gene>
<evidence type="ECO:0000256" key="5">
    <source>
        <dbReference type="ARBA" id="ARBA00022679"/>
    </source>
</evidence>
<keyword evidence="8" id="KW-0016">Alginate biosynthesis</keyword>
<dbReference type="Proteomes" id="UP000717995">
    <property type="component" value="Unassembled WGS sequence"/>
</dbReference>
<dbReference type="InterPro" id="IPR034655">
    <property type="entry name" value="AlgX_N"/>
</dbReference>
<dbReference type="Pfam" id="PF16824">
    <property type="entry name" value="CBM_26"/>
    <property type="match status" value="1"/>
</dbReference>
<accession>A0ABS2I8F3</accession>
<name>A0ABS2I8F3_9GAMM</name>
<comment type="pathway">
    <text evidence="2">Glycan biosynthesis; alginate biosynthesis.</text>
</comment>
<proteinExistence type="inferred from homology"/>
<evidence type="ECO:0000256" key="12">
    <source>
        <dbReference type="SAM" id="SignalP"/>
    </source>
</evidence>
<dbReference type="InterPro" id="IPR031798">
    <property type="entry name" value="AlgX_C"/>
</dbReference>
<keyword evidence="10" id="KW-0012">Acyltransferase</keyword>
<evidence type="ECO:0000256" key="9">
    <source>
        <dbReference type="ARBA" id="ARBA00023157"/>
    </source>
</evidence>
<evidence type="ECO:0000313" key="16">
    <source>
        <dbReference type="Proteomes" id="UP000717995"/>
    </source>
</evidence>
<feature type="signal peptide" evidence="12">
    <location>
        <begin position="1"/>
        <end position="26"/>
    </location>
</feature>
<comment type="caution">
    <text evidence="15">The sequence shown here is derived from an EMBL/GenBank/DDBJ whole genome shotgun (WGS) entry which is preliminary data.</text>
</comment>
<evidence type="ECO:0000256" key="4">
    <source>
        <dbReference type="ARBA" id="ARBA00013937"/>
    </source>
</evidence>
<evidence type="ECO:0000256" key="10">
    <source>
        <dbReference type="ARBA" id="ARBA00023315"/>
    </source>
</evidence>
<dbReference type="Gene3D" id="2.60.120.1380">
    <property type="entry name" value="C-terminal carbohydrate-binding module"/>
    <property type="match status" value="1"/>
</dbReference>
<dbReference type="EMBL" id="JAFEUP010000001">
    <property type="protein sequence ID" value="MBM7059426.1"/>
    <property type="molecule type" value="Genomic_DNA"/>
</dbReference>
<evidence type="ECO:0000256" key="8">
    <source>
        <dbReference type="ARBA" id="ARBA00022841"/>
    </source>
</evidence>
<keyword evidence="5" id="KW-0808">Transferase</keyword>
<organism evidence="15 16">
    <name type="scientific">Zestomonas insulae</name>
    <dbReference type="NCBI Taxonomy" id="2809017"/>
    <lineage>
        <taxon>Bacteria</taxon>
        <taxon>Pseudomonadati</taxon>
        <taxon>Pseudomonadota</taxon>
        <taxon>Gammaproteobacteria</taxon>
        <taxon>Pseudomonadales</taxon>
        <taxon>Pseudomonadaceae</taxon>
        <taxon>Zestomonas</taxon>
    </lineage>
</organism>
<evidence type="ECO:0000256" key="3">
    <source>
        <dbReference type="ARBA" id="ARBA00006553"/>
    </source>
</evidence>